<dbReference type="RefSeq" id="WP_014809698.1">
    <property type="nucleotide sequence ID" value="NC_018025.1"/>
</dbReference>
<dbReference type="AlphaFoldDB" id="I4C4R1"/>
<feature type="signal peptide" evidence="2">
    <location>
        <begin position="1"/>
        <end position="29"/>
    </location>
</feature>
<dbReference type="KEGG" id="dti:Desti_1844"/>
<dbReference type="InterPro" id="IPR038404">
    <property type="entry name" value="TRAP_DctP_sf"/>
</dbReference>
<keyword evidence="4" id="KW-1185">Reference proteome</keyword>
<reference evidence="4" key="1">
    <citation type="submission" date="2012-06" db="EMBL/GenBank/DDBJ databases">
        <title>Complete sequence of chromosome of Desulfomonile tiedjei DSM 6799.</title>
        <authorList>
            <person name="Lucas S."/>
            <person name="Copeland A."/>
            <person name="Lapidus A."/>
            <person name="Glavina del Rio T."/>
            <person name="Dalin E."/>
            <person name="Tice H."/>
            <person name="Bruce D."/>
            <person name="Goodwin L."/>
            <person name="Pitluck S."/>
            <person name="Peters L."/>
            <person name="Ovchinnikova G."/>
            <person name="Zeytun A."/>
            <person name="Lu M."/>
            <person name="Kyrpides N."/>
            <person name="Mavromatis K."/>
            <person name="Ivanova N."/>
            <person name="Brettin T."/>
            <person name="Detter J.C."/>
            <person name="Han C."/>
            <person name="Larimer F."/>
            <person name="Land M."/>
            <person name="Hauser L."/>
            <person name="Markowitz V."/>
            <person name="Cheng J.-F."/>
            <person name="Hugenholtz P."/>
            <person name="Woyke T."/>
            <person name="Wu D."/>
            <person name="Spring S."/>
            <person name="Schroeder M."/>
            <person name="Brambilla E."/>
            <person name="Klenk H.-P."/>
            <person name="Eisen J.A."/>
        </authorList>
    </citation>
    <scope>NUCLEOTIDE SEQUENCE [LARGE SCALE GENOMIC DNA]</scope>
    <source>
        <strain evidence="4">ATCC 49306 / DSM 6799 / DCB-1</strain>
    </source>
</reference>
<name>I4C4R1_DESTA</name>
<dbReference type="Pfam" id="PF03480">
    <property type="entry name" value="DctP"/>
    <property type="match status" value="1"/>
</dbReference>
<sequence length="345" mass="38474">MKHSRFFWILSVALFSVMTIGGSSPVTPAAADTVALTYANFPPATTFPCIQMERWVKEVEKRTNGKVKVKTFPGGTLLEAKSMYDGVVAGGADIGCLATAYQPGRFKELEVMDLPIGFPNAKVASLVMWDLFEKYNPQSLKDVKVLTLFTCATAQILANKAIHNLEELNDVKLRAAGTGVEWMKLLGAAPVGMPQSDVPEALQKGVVHGNVTSMDVLKDMKYAEYCPFVTLSDLWVVPFAVVMNKRKWESLPADVKKVFDDLRKEQALWTGKYVDDHANEAMEWSKKEYKVEFIPLSADERAKWMAKVAPLVDSYIKKMDEAKLPGKQIVEDAKALTEKYSKEYK</sequence>
<dbReference type="PANTHER" id="PTHR33376:SF15">
    <property type="entry name" value="BLL6794 PROTEIN"/>
    <property type="match status" value="1"/>
</dbReference>
<evidence type="ECO:0000256" key="2">
    <source>
        <dbReference type="SAM" id="SignalP"/>
    </source>
</evidence>
<gene>
    <name evidence="3" type="ordered locus">Desti_1844</name>
</gene>
<dbReference type="HOGENOM" id="CLU_036176_2_1_7"/>
<dbReference type="EMBL" id="CP003360">
    <property type="protein sequence ID" value="AFM24552.1"/>
    <property type="molecule type" value="Genomic_DNA"/>
</dbReference>
<dbReference type="CDD" id="cd13665">
    <property type="entry name" value="PBP2_TRAP_Dctp3_4"/>
    <property type="match status" value="1"/>
</dbReference>
<dbReference type="Proteomes" id="UP000006055">
    <property type="component" value="Chromosome"/>
</dbReference>
<evidence type="ECO:0000313" key="3">
    <source>
        <dbReference type="EMBL" id="AFM24552.1"/>
    </source>
</evidence>
<protein>
    <submittedName>
        <fullName evidence="3">TRAP-type C4-dicarboxylate transport system, periplasmic component</fullName>
    </submittedName>
</protein>
<evidence type="ECO:0000256" key="1">
    <source>
        <dbReference type="ARBA" id="ARBA00022729"/>
    </source>
</evidence>
<keyword evidence="1 2" id="KW-0732">Signal</keyword>
<proteinExistence type="predicted"/>
<accession>I4C4R1</accession>
<dbReference type="PATRIC" id="fig|706587.4.peg.2119"/>
<dbReference type="NCBIfam" id="NF037995">
    <property type="entry name" value="TRAP_S1"/>
    <property type="match status" value="1"/>
</dbReference>
<dbReference type="SUPFAM" id="SSF53850">
    <property type="entry name" value="Periplasmic binding protein-like II"/>
    <property type="match status" value="1"/>
</dbReference>
<dbReference type="GO" id="GO:0055085">
    <property type="term" value="P:transmembrane transport"/>
    <property type="evidence" value="ECO:0007669"/>
    <property type="project" value="InterPro"/>
</dbReference>
<evidence type="ECO:0000313" key="4">
    <source>
        <dbReference type="Proteomes" id="UP000006055"/>
    </source>
</evidence>
<feature type="chain" id="PRO_5003687517" evidence="2">
    <location>
        <begin position="30"/>
        <end position="345"/>
    </location>
</feature>
<dbReference type="InterPro" id="IPR018389">
    <property type="entry name" value="DctP_fam"/>
</dbReference>
<organism evidence="3 4">
    <name type="scientific">Desulfomonile tiedjei (strain ATCC 49306 / DSM 6799 / DCB-1)</name>
    <dbReference type="NCBI Taxonomy" id="706587"/>
    <lineage>
        <taxon>Bacteria</taxon>
        <taxon>Pseudomonadati</taxon>
        <taxon>Thermodesulfobacteriota</taxon>
        <taxon>Desulfomonilia</taxon>
        <taxon>Desulfomonilales</taxon>
        <taxon>Desulfomonilaceae</taxon>
        <taxon>Desulfomonile</taxon>
    </lineage>
</organism>
<dbReference type="eggNOG" id="COG1638">
    <property type="taxonomic scope" value="Bacteria"/>
</dbReference>
<dbReference type="Gene3D" id="3.40.190.170">
    <property type="entry name" value="Bacterial extracellular solute-binding protein, family 7"/>
    <property type="match status" value="1"/>
</dbReference>
<dbReference type="STRING" id="706587.Desti_1844"/>
<dbReference type="PANTHER" id="PTHR33376">
    <property type="match status" value="1"/>
</dbReference>